<dbReference type="SUPFAM" id="SSF103473">
    <property type="entry name" value="MFS general substrate transporter"/>
    <property type="match status" value="1"/>
</dbReference>
<proteinExistence type="predicted"/>
<keyword evidence="1" id="KW-0812">Transmembrane</keyword>
<dbReference type="Proteomes" id="UP000244069">
    <property type="component" value="Unassembled WGS sequence"/>
</dbReference>
<reference evidence="2 3" key="1">
    <citation type="submission" date="2018-04" db="EMBL/GenBank/DDBJ databases">
        <title>Genomic Encyclopedia of Archaeal and Bacterial Type Strains, Phase II (KMG-II): from individual species to whole genera.</title>
        <authorList>
            <person name="Goeker M."/>
        </authorList>
    </citation>
    <scope>NUCLEOTIDE SEQUENCE [LARGE SCALE GENOMIC DNA]</scope>
    <source>
        <strain evidence="2 3">DSM 29329</strain>
    </source>
</reference>
<evidence type="ECO:0000313" key="2">
    <source>
        <dbReference type="EMBL" id="PTX46084.1"/>
    </source>
</evidence>
<protein>
    <submittedName>
        <fullName evidence="2">Uncharacterized protein</fullName>
    </submittedName>
</protein>
<dbReference type="EMBL" id="QBKN01000018">
    <property type="protein sequence ID" value="PTX46084.1"/>
    <property type="molecule type" value="Genomic_DNA"/>
</dbReference>
<dbReference type="InterPro" id="IPR036259">
    <property type="entry name" value="MFS_trans_sf"/>
</dbReference>
<name>A0A2T6AQH7_9RHOB</name>
<feature type="transmembrane region" description="Helical" evidence="1">
    <location>
        <begin position="25"/>
        <end position="48"/>
    </location>
</feature>
<gene>
    <name evidence="2" type="ORF">C8N44_11860</name>
</gene>
<keyword evidence="1" id="KW-1133">Transmembrane helix</keyword>
<organism evidence="2 3">
    <name type="scientific">Allosediminivita pacifica</name>
    <dbReference type="NCBI Taxonomy" id="1267769"/>
    <lineage>
        <taxon>Bacteria</taxon>
        <taxon>Pseudomonadati</taxon>
        <taxon>Pseudomonadota</taxon>
        <taxon>Alphaproteobacteria</taxon>
        <taxon>Rhodobacterales</taxon>
        <taxon>Paracoccaceae</taxon>
        <taxon>Allosediminivita</taxon>
    </lineage>
</organism>
<keyword evidence="1" id="KW-0472">Membrane</keyword>
<comment type="caution">
    <text evidence="2">The sequence shown here is derived from an EMBL/GenBank/DDBJ whole genome shotgun (WGS) entry which is preliminary data.</text>
</comment>
<keyword evidence="3" id="KW-1185">Reference proteome</keyword>
<evidence type="ECO:0000256" key="1">
    <source>
        <dbReference type="SAM" id="Phobius"/>
    </source>
</evidence>
<dbReference type="RefSeq" id="WP_244641092.1">
    <property type="nucleotide sequence ID" value="NZ_BMEZ01000019.1"/>
</dbReference>
<sequence length="70" mass="7422">MTETPVSAGDSAEMAAPDQSARNRLVIMLLLVSAFTVILNETIMGVALPRLMVDLEVTANAAQWLTTASC</sequence>
<accession>A0A2T6AQH7</accession>
<dbReference type="AlphaFoldDB" id="A0A2T6AQH7"/>
<evidence type="ECO:0000313" key="3">
    <source>
        <dbReference type="Proteomes" id="UP000244069"/>
    </source>
</evidence>